<dbReference type="GO" id="GO:0046872">
    <property type="term" value="F:metal ion binding"/>
    <property type="evidence" value="ECO:0007669"/>
    <property type="project" value="UniProtKB-KW"/>
</dbReference>
<evidence type="ECO:0000256" key="5">
    <source>
        <dbReference type="ARBA" id="ARBA00022741"/>
    </source>
</evidence>
<dbReference type="InterPro" id="IPR050929">
    <property type="entry name" value="PFKA"/>
</dbReference>
<organism evidence="13 14">
    <name type="scientific">Triparma laevis f. inornata</name>
    <dbReference type="NCBI Taxonomy" id="1714386"/>
    <lineage>
        <taxon>Eukaryota</taxon>
        <taxon>Sar</taxon>
        <taxon>Stramenopiles</taxon>
        <taxon>Ochrophyta</taxon>
        <taxon>Bolidophyceae</taxon>
        <taxon>Parmales</taxon>
        <taxon>Triparmaceae</taxon>
        <taxon>Triparma</taxon>
    </lineage>
</organism>
<accession>A0A9W7AYI9</accession>
<gene>
    <name evidence="13" type="ORF">TL16_g08628</name>
</gene>
<evidence type="ECO:0000256" key="10">
    <source>
        <dbReference type="ARBA" id="ARBA00048070"/>
    </source>
</evidence>
<evidence type="ECO:0000313" key="14">
    <source>
        <dbReference type="Proteomes" id="UP001162640"/>
    </source>
</evidence>
<feature type="region of interest" description="Disordered" evidence="11">
    <location>
        <begin position="540"/>
        <end position="560"/>
    </location>
</feature>
<dbReference type="Pfam" id="PF00365">
    <property type="entry name" value="PFK"/>
    <property type="match status" value="1"/>
</dbReference>
<evidence type="ECO:0000256" key="4">
    <source>
        <dbReference type="ARBA" id="ARBA00022723"/>
    </source>
</evidence>
<feature type="domain" description="Phosphofructokinase" evidence="12">
    <location>
        <begin position="185"/>
        <end position="490"/>
    </location>
</feature>
<evidence type="ECO:0000256" key="2">
    <source>
        <dbReference type="ARBA" id="ARBA00002659"/>
    </source>
</evidence>
<evidence type="ECO:0000256" key="1">
    <source>
        <dbReference type="ARBA" id="ARBA00001946"/>
    </source>
</evidence>
<evidence type="ECO:0000256" key="8">
    <source>
        <dbReference type="ARBA" id="ARBA00022842"/>
    </source>
</evidence>
<keyword evidence="7" id="KW-0067">ATP-binding</keyword>
<dbReference type="GO" id="GO:0005524">
    <property type="term" value="F:ATP binding"/>
    <property type="evidence" value="ECO:0007669"/>
    <property type="project" value="UniProtKB-KW"/>
</dbReference>
<dbReference type="AlphaFoldDB" id="A0A9W7AYI9"/>
<evidence type="ECO:0000256" key="9">
    <source>
        <dbReference type="ARBA" id="ARBA00023152"/>
    </source>
</evidence>
<keyword evidence="5" id="KW-0547">Nucleotide-binding</keyword>
<comment type="catalytic activity">
    <reaction evidence="10">
        <text>beta-D-fructose 6-phosphate + ATP = beta-D-fructose 1,6-bisphosphate + ADP + H(+)</text>
        <dbReference type="Rhea" id="RHEA:16109"/>
        <dbReference type="ChEBI" id="CHEBI:15378"/>
        <dbReference type="ChEBI" id="CHEBI:30616"/>
        <dbReference type="ChEBI" id="CHEBI:32966"/>
        <dbReference type="ChEBI" id="CHEBI:57634"/>
        <dbReference type="ChEBI" id="CHEBI:456216"/>
        <dbReference type="EC" id="2.7.1.11"/>
    </reaction>
</comment>
<dbReference type="NCBIfam" id="NF005301">
    <property type="entry name" value="PRK06830.1"/>
    <property type="match status" value="1"/>
</dbReference>
<evidence type="ECO:0000313" key="13">
    <source>
        <dbReference type="EMBL" id="GMH80637.1"/>
    </source>
</evidence>
<dbReference type="PANTHER" id="PTHR45770">
    <property type="entry name" value="ATP-DEPENDENT 6-PHOSPHOFRUCTOKINASE 1"/>
    <property type="match status" value="1"/>
</dbReference>
<dbReference type="InterPro" id="IPR035966">
    <property type="entry name" value="PKF_sf"/>
</dbReference>
<dbReference type="GO" id="GO:0003872">
    <property type="term" value="F:6-phosphofructokinase activity"/>
    <property type="evidence" value="ECO:0007669"/>
    <property type="project" value="UniProtKB-EC"/>
</dbReference>
<evidence type="ECO:0000256" key="7">
    <source>
        <dbReference type="ARBA" id="ARBA00022840"/>
    </source>
</evidence>
<evidence type="ECO:0000256" key="3">
    <source>
        <dbReference type="ARBA" id="ARBA00022679"/>
    </source>
</evidence>
<dbReference type="EMBL" id="BLQM01000286">
    <property type="protein sequence ID" value="GMH80637.1"/>
    <property type="molecule type" value="Genomic_DNA"/>
</dbReference>
<dbReference type="SUPFAM" id="SSF53784">
    <property type="entry name" value="Phosphofructokinase"/>
    <property type="match status" value="1"/>
</dbReference>
<name>A0A9W7AYI9_9STRA</name>
<keyword evidence="6" id="KW-0418">Kinase</keyword>
<reference evidence="14" key="1">
    <citation type="journal article" date="2023" name="Commun. Biol.">
        <title>Genome analysis of Parmales, the sister group of diatoms, reveals the evolutionary specialization of diatoms from phago-mixotrophs to photoautotrophs.</title>
        <authorList>
            <person name="Ban H."/>
            <person name="Sato S."/>
            <person name="Yoshikawa S."/>
            <person name="Yamada K."/>
            <person name="Nakamura Y."/>
            <person name="Ichinomiya M."/>
            <person name="Sato N."/>
            <person name="Blanc-Mathieu R."/>
            <person name="Endo H."/>
            <person name="Kuwata A."/>
            <person name="Ogata H."/>
        </authorList>
    </citation>
    <scope>NUCLEOTIDE SEQUENCE [LARGE SCALE GENOMIC DNA]</scope>
</reference>
<evidence type="ECO:0000259" key="12">
    <source>
        <dbReference type="Pfam" id="PF00365"/>
    </source>
</evidence>
<dbReference type="InterPro" id="IPR000023">
    <property type="entry name" value="Phosphofructokinase_dom"/>
</dbReference>
<comment type="caution">
    <text evidence="13">The sequence shown here is derived from an EMBL/GenBank/DDBJ whole genome shotgun (WGS) entry which is preliminary data.</text>
</comment>
<dbReference type="PRINTS" id="PR00476">
    <property type="entry name" value="PHFRCTKINASE"/>
</dbReference>
<keyword evidence="4" id="KW-0479">Metal-binding</keyword>
<dbReference type="GO" id="GO:0006002">
    <property type="term" value="P:fructose 6-phosphate metabolic process"/>
    <property type="evidence" value="ECO:0007669"/>
    <property type="project" value="InterPro"/>
</dbReference>
<dbReference type="FunFam" id="3.40.50.450:FF:000002">
    <property type="entry name" value="ATP-dependent 6-phosphofructokinase"/>
    <property type="match status" value="1"/>
</dbReference>
<keyword evidence="3" id="KW-0808">Transferase</keyword>
<keyword evidence="9" id="KW-0324">Glycolysis</keyword>
<protein>
    <recommendedName>
        <fullName evidence="12">Phosphofructokinase domain-containing protein</fullName>
    </recommendedName>
</protein>
<proteinExistence type="predicted"/>
<comment type="function">
    <text evidence="2">Catalyzes the phosphorylation of D-fructose 6-phosphate to fructose 1,6-bisphosphate by ATP, the first committing step of glycolysis.</text>
</comment>
<sequence>MRLKMDNLKSANKNLAVTAAACATTALLTYAICSIRSSNEETDEQRERSTMAAKRSAAQSLSDKIQVLSGKPKGTLLNDLSLQEIYLWEVEHLGAHFKSEFSGLNKMKNQSVYSEYTSEPSSPVAVSVRGGDGGSDYNKLISNHEVIIADIKQKPAEGGQPNRTRAYVRAGPRKHLHFNPGGVTAAIVTCGGLCPGLNNVIRELTNTLIHLYGCKKVLGIRGGYAGFYTDAWQPMELTPEIVNNIHHEGGTFLGSSRGGFEIDKTIAFLKKHKINQLYVIGGDGTHRGAFRIHEECMKLKMNVGVCGIPKTIDNDVDHIDRSFGFSSAVQAAQSAIRTAKTEASCNLPNGIGIVKLMGRSAGFVAVHAAMSSGDVDLCLVPEIPIVLEGEKGCLPFLKKRVKEQGFAVVVVAEGAGEELLGESTEVDASGNKKLPAIGEFLKSKINEYFSKHDPQGATVKYVDPSYIIRSCPANAADSLYCMQLAQNAVHGLMAGYTGFSVGLCNNRMVLLPIPYLVETSPRHMDAHGRTWERVLSITRQPNTAKPMQPGEKASYAPMLR</sequence>
<dbReference type="Gene3D" id="3.40.50.450">
    <property type="match status" value="1"/>
</dbReference>
<dbReference type="GO" id="GO:0005737">
    <property type="term" value="C:cytoplasm"/>
    <property type="evidence" value="ECO:0007669"/>
    <property type="project" value="UniProtKB-ARBA"/>
</dbReference>
<keyword evidence="8" id="KW-0460">Magnesium</keyword>
<dbReference type="Proteomes" id="UP001162640">
    <property type="component" value="Unassembled WGS sequence"/>
</dbReference>
<comment type="cofactor">
    <cofactor evidence="1">
        <name>Mg(2+)</name>
        <dbReference type="ChEBI" id="CHEBI:18420"/>
    </cofactor>
</comment>
<evidence type="ECO:0000256" key="6">
    <source>
        <dbReference type="ARBA" id="ARBA00022777"/>
    </source>
</evidence>
<evidence type="ECO:0000256" key="11">
    <source>
        <dbReference type="SAM" id="MobiDB-lite"/>
    </source>
</evidence>
<dbReference type="InterPro" id="IPR022953">
    <property type="entry name" value="ATP_PFK"/>
</dbReference>